<organism evidence="6 7">
    <name type="scientific">Candidatus Cerribacteria bacterium 'Amazon FNV 2010 28 9'</name>
    <dbReference type="NCBI Taxonomy" id="2081795"/>
    <lineage>
        <taxon>Bacteria</taxon>
        <taxon>Candidatus Cerribacteria</taxon>
    </lineage>
</organism>
<comment type="subcellular location">
    <subcellularLocation>
        <location evidence="1 5">Cytoplasm</location>
    </subcellularLocation>
</comment>
<dbReference type="AlphaFoldDB" id="A0A317JPE3"/>
<comment type="caution">
    <text evidence="6">The sequence shown here is derived from an EMBL/GenBank/DDBJ whole genome shotgun (WGS) entry which is preliminary data.</text>
</comment>
<dbReference type="InterPro" id="IPR036388">
    <property type="entry name" value="WH-like_DNA-bd_sf"/>
</dbReference>
<keyword evidence="4 5" id="KW-0963">Cytoplasm</keyword>
<name>A0A317JPE3_9BACT</name>
<comment type="function">
    <text evidence="5">Modulates RecA activity.</text>
</comment>
<evidence type="ECO:0000313" key="7">
    <source>
        <dbReference type="Proteomes" id="UP000246104"/>
    </source>
</evidence>
<dbReference type="Proteomes" id="UP000246104">
    <property type="component" value="Unassembled WGS sequence"/>
</dbReference>
<evidence type="ECO:0000256" key="4">
    <source>
        <dbReference type="ARBA" id="ARBA00022490"/>
    </source>
</evidence>
<accession>A0A317JPE3</accession>
<evidence type="ECO:0000256" key="5">
    <source>
        <dbReference type="HAMAP-Rule" id="MF_01114"/>
    </source>
</evidence>
<dbReference type="GO" id="GO:0006282">
    <property type="term" value="P:regulation of DNA repair"/>
    <property type="evidence" value="ECO:0007669"/>
    <property type="project" value="UniProtKB-UniRule"/>
</dbReference>
<dbReference type="GO" id="GO:0005737">
    <property type="term" value="C:cytoplasm"/>
    <property type="evidence" value="ECO:0007669"/>
    <property type="project" value="UniProtKB-SubCell"/>
</dbReference>
<dbReference type="HAMAP" id="MF_01114">
    <property type="entry name" value="RecX"/>
    <property type="match status" value="1"/>
</dbReference>
<proteinExistence type="inferred from homology"/>
<dbReference type="PANTHER" id="PTHR33602">
    <property type="entry name" value="REGULATORY PROTEIN RECX FAMILY PROTEIN"/>
    <property type="match status" value="1"/>
</dbReference>
<comment type="similarity">
    <text evidence="2 5">Belongs to the RecX family.</text>
</comment>
<protein>
    <recommendedName>
        <fullName evidence="3 5">Regulatory protein RecX</fullName>
    </recommendedName>
</protein>
<reference evidence="6 7" key="1">
    <citation type="submission" date="2018-02" db="EMBL/GenBank/DDBJ databases">
        <title>Genomic Reconstructions from Amazon Rainforest and Pasture Soil Reveal Novel Insights into the Physiology of Candidate Phyla in Tropical Sites.</title>
        <authorList>
            <person name="Kroeger M.E."/>
            <person name="Delmont T."/>
            <person name="Eren A.M."/>
            <person name="Guo J."/>
            <person name="Meyer K.M."/>
            <person name="Khan K."/>
            <person name="Rodrigues J.L.M."/>
            <person name="Bohannan B.J.M."/>
            <person name="Tringe S."/>
            <person name="Borges C.D."/>
            <person name="Tiedje J."/>
            <person name="Tsai S.M."/>
            <person name="Nusslein K."/>
        </authorList>
    </citation>
    <scope>NUCLEOTIDE SEQUENCE [LARGE SCALE GENOMIC DNA]</scope>
    <source>
        <strain evidence="6">Amazon FNV 2010 28 9</strain>
    </source>
</reference>
<evidence type="ECO:0000256" key="2">
    <source>
        <dbReference type="ARBA" id="ARBA00009695"/>
    </source>
</evidence>
<sequence length="154" mass="17552">MLSDRVHNALARYVGLRIRSESEVRSYLRLRLKKYQLSEEDIEHLIGRYKELGFIDDEKYVEALTHSIVTNKAKGSRFLKIKLSLAGIPKEKIQQTITALDPADVTAAMHKRVAKYEKKLAELPSFQRKGKLYQILAAGGFSSAEIARFIDENS</sequence>
<dbReference type="Gene3D" id="1.10.10.10">
    <property type="entry name" value="Winged helix-like DNA-binding domain superfamily/Winged helix DNA-binding domain"/>
    <property type="match status" value="1"/>
</dbReference>
<dbReference type="PANTHER" id="PTHR33602:SF1">
    <property type="entry name" value="REGULATORY PROTEIN RECX FAMILY PROTEIN"/>
    <property type="match status" value="1"/>
</dbReference>
<dbReference type="InterPro" id="IPR003783">
    <property type="entry name" value="Regulatory_RecX"/>
</dbReference>
<evidence type="ECO:0000256" key="1">
    <source>
        <dbReference type="ARBA" id="ARBA00004496"/>
    </source>
</evidence>
<evidence type="ECO:0000256" key="3">
    <source>
        <dbReference type="ARBA" id="ARBA00018111"/>
    </source>
</evidence>
<evidence type="ECO:0000313" key="6">
    <source>
        <dbReference type="EMBL" id="PWU23690.1"/>
    </source>
</evidence>
<gene>
    <name evidence="5" type="primary">recX</name>
    <name evidence="6" type="ORF">C5B42_02155</name>
</gene>
<dbReference type="EMBL" id="PSRQ01000025">
    <property type="protein sequence ID" value="PWU23690.1"/>
    <property type="molecule type" value="Genomic_DNA"/>
</dbReference>